<dbReference type="AlphaFoldDB" id="A0A069D734"/>
<evidence type="ECO:0000313" key="1">
    <source>
        <dbReference type="EMBL" id="GAK38111.1"/>
    </source>
</evidence>
<proteinExistence type="predicted"/>
<evidence type="ECO:0000313" key="2">
    <source>
        <dbReference type="Proteomes" id="UP000027601"/>
    </source>
</evidence>
<dbReference type="Proteomes" id="UP000027601">
    <property type="component" value="Unassembled WGS sequence"/>
</dbReference>
<dbReference type="eggNOG" id="ENOG5033WKD">
    <property type="taxonomic scope" value="Bacteria"/>
</dbReference>
<reference evidence="1 2" key="1">
    <citation type="journal article" date="2015" name="Microbes Environ.">
        <title>Distribution and evolution of nitrogen fixation genes in the phylum bacteroidetes.</title>
        <authorList>
            <person name="Inoue J."/>
            <person name="Oshima K."/>
            <person name="Suda W."/>
            <person name="Sakamoto M."/>
            <person name="Iino T."/>
            <person name="Noda S."/>
            <person name="Hongoh Y."/>
            <person name="Hattori M."/>
            <person name="Ohkuma M."/>
        </authorList>
    </citation>
    <scope>NUCLEOTIDE SEQUENCE [LARGE SCALE GENOMIC DNA]</scope>
    <source>
        <strain evidence="1 2">JCM 15093</strain>
    </source>
</reference>
<organism evidence="1 2">
    <name type="scientific">Bacteroides graminisolvens DSM 19988 = JCM 15093</name>
    <dbReference type="NCBI Taxonomy" id="1121097"/>
    <lineage>
        <taxon>Bacteria</taxon>
        <taxon>Pseudomonadati</taxon>
        <taxon>Bacteroidota</taxon>
        <taxon>Bacteroidia</taxon>
        <taxon>Bacteroidales</taxon>
        <taxon>Bacteroidaceae</taxon>
        <taxon>Bacteroides</taxon>
    </lineage>
</organism>
<comment type="caution">
    <text evidence="1">The sequence shown here is derived from an EMBL/GenBank/DDBJ whole genome shotgun (WGS) entry which is preliminary data.</text>
</comment>
<dbReference type="RefSeq" id="WP_148297775.1">
    <property type="nucleotide sequence ID" value="NZ_ATZI01000026.1"/>
</dbReference>
<protein>
    <submittedName>
        <fullName evidence="1">Uncharacterized protein</fullName>
    </submittedName>
</protein>
<name>A0A069D734_9BACE</name>
<dbReference type="EMBL" id="BAJS01000038">
    <property type="protein sequence ID" value="GAK38111.1"/>
    <property type="molecule type" value="Genomic_DNA"/>
</dbReference>
<sequence>MKKYLLFTLHCFVNIVCVYSQLNNKVHVESGIFVCRANQYIIYMGNEQIDSEDSAFAIKAINLNSNERIVLGKESKNKCVNMSDTAILYINGSNLMLWDLKSKSKAIYYKANKGMNIIGVSYCKNTSILLLTQINFKTKELSVKILNGRKQIVFSRKIKVNEMEMEGVTPILDTSNNFFVFSVQDKLYTIDSKNFEFKLISNKCDGYALSNDKVIYYKFITDERTEGYSIDLSTGESRKVDNSLNDRIYNCEKSSLFTANIDNNFFPTYTICNKPYLWVNNNWKIVSEVLVFKDDKIIVKIPFKNGVIKDNYFQWELR</sequence>
<dbReference type="SUPFAM" id="SSF69304">
    <property type="entry name" value="Tricorn protease N-terminal domain"/>
    <property type="match status" value="1"/>
</dbReference>
<accession>A0A069D734</accession>
<dbReference type="OrthoDB" id="1073427at2"/>
<gene>
    <name evidence="1" type="ORF">JCM15093_3411</name>
</gene>
<keyword evidence="2" id="KW-1185">Reference proteome</keyword>